<keyword evidence="8 10" id="KW-0687">Ribonucleoprotein</keyword>
<keyword evidence="5" id="KW-0809">Transit peptide</keyword>
<dbReference type="NCBIfam" id="TIGR03625">
    <property type="entry name" value="L3_bact"/>
    <property type="match status" value="1"/>
</dbReference>
<evidence type="ECO:0000256" key="7">
    <source>
        <dbReference type="ARBA" id="ARBA00023128"/>
    </source>
</evidence>
<evidence type="ECO:0000256" key="2">
    <source>
        <dbReference type="ARBA" id="ARBA00004173"/>
    </source>
</evidence>
<protein>
    <recommendedName>
        <fullName evidence="9">Large ribosomal subunit protein uL3m</fullName>
    </recommendedName>
</protein>
<dbReference type="Pfam" id="PF00297">
    <property type="entry name" value="Ribosomal_L3"/>
    <property type="match status" value="1"/>
</dbReference>
<keyword evidence="13" id="KW-1185">Reference proteome</keyword>
<dbReference type="InterPro" id="IPR019926">
    <property type="entry name" value="Ribosomal_uL3_CS"/>
</dbReference>
<name>A0ABQ6MA69_9STRA</name>
<comment type="function">
    <text evidence="1">One of the primary rRNA binding proteins, it binds directly near the 3'-end of the 23S rRNA, where it nucleates assembly of the 50S subunit.</text>
</comment>
<proteinExistence type="inferred from homology"/>
<comment type="caution">
    <text evidence="12">The sequence shown here is derived from an EMBL/GenBank/DDBJ whole genome shotgun (WGS) entry which is preliminary data.</text>
</comment>
<dbReference type="EMBL" id="BRYB01000079">
    <property type="protein sequence ID" value="GMI22314.1"/>
    <property type="molecule type" value="Genomic_DNA"/>
</dbReference>
<dbReference type="SUPFAM" id="SSF50447">
    <property type="entry name" value="Translation proteins"/>
    <property type="match status" value="1"/>
</dbReference>
<dbReference type="PANTHER" id="PTHR11229">
    <property type="entry name" value="50S RIBOSOMAL PROTEIN L3"/>
    <property type="match status" value="1"/>
</dbReference>
<dbReference type="PROSITE" id="PS00474">
    <property type="entry name" value="RIBOSOMAL_L3"/>
    <property type="match status" value="1"/>
</dbReference>
<evidence type="ECO:0000256" key="3">
    <source>
        <dbReference type="ARBA" id="ARBA00004229"/>
    </source>
</evidence>
<dbReference type="InterPro" id="IPR019927">
    <property type="entry name" value="Ribosomal_uL3_bac/org-type"/>
</dbReference>
<organism evidence="12 13">
    <name type="scientific">Tetraparma gracilis</name>
    <dbReference type="NCBI Taxonomy" id="2962635"/>
    <lineage>
        <taxon>Eukaryota</taxon>
        <taxon>Sar</taxon>
        <taxon>Stramenopiles</taxon>
        <taxon>Ochrophyta</taxon>
        <taxon>Bolidophyceae</taxon>
        <taxon>Parmales</taxon>
        <taxon>Triparmaceae</taxon>
        <taxon>Tetraparma</taxon>
    </lineage>
</organism>
<evidence type="ECO:0000256" key="5">
    <source>
        <dbReference type="ARBA" id="ARBA00022946"/>
    </source>
</evidence>
<evidence type="ECO:0000313" key="13">
    <source>
        <dbReference type="Proteomes" id="UP001165060"/>
    </source>
</evidence>
<comment type="subcellular location">
    <subcellularLocation>
        <location evidence="2">Mitochondrion</location>
    </subcellularLocation>
    <subcellularLocation>
        <location evidence="3">Plastid</location>
        <location evidence="3">Chloroplast</location>
    </subcellularLocation>
</comment>
<evidence type="ECO:0000256" key="11">
    <source>
        <dbReference type="SAM" id="MobiDB-lite"/>
    </source>
</evidence>
<gene>
    <name evidence="12" type="ORF">TeGR_g10953</name>
</gene>
<evidence type="ECO:0000256" key="1">
    <source>
        <dbReference type="ARBA" id="ARBA00002570"/>
    </source>
</evidence>
<keyword evidence="7" id="KW-0496">Mitochondrion</keyword>
<evidence type="ECO:0000256" key="4">
    <source>
        <dbReference type="ARBA" id="ARBA00006540"/>
    </source>
</evidence>
<evidence type="ECO:0000256" key="8">
    <source>
        <dbReference type="ARBA" id="ARBA00023274"/>
    </source>
</evidence>
<dbReference type="InterPro" id="IPR000597">
    <property type="entry name" value="Ribosomal_uL3"/>
</dbReference>
<reference evidence="12 13" key="1">
    <citation type="journal article" date="2023" name="Commun. Biol.">
        <title>Genome analysis of Parmales, the sister group of diatoms, reveals the evolutionary specialization of diatoms from phago-mixotrophs to photoautotrophs.</title>
        <authorList>
            <person name="Ban H."/>
            <person name="Sato S."/>
            <person name="Yoshikawa S."/>
            <person name="Yamada K."/>
            <person name="Nakamura Y."/>
            <person name="Ichinomiya M."/>
            <person name="Sato N."/>
            <person name="Blanc-Mathieu R."/>
            <person name="Endo H."/>
            <person name="Kuwata A."/>
            <person name="Ogata H."/>
        </authorList>
    </citation>
    <scope>NUCLEOTIDE SEQUENCE [LARGE SCALE GENOMIC DNA]</scope>
</reference>
<dbReference type="PANTHER" id="PTHR11229:SF8">
    <property type="entry name" value="LARGE RIBOSOMAL SUBUNIT PROTEIN UL3M"/>
    <property type="match status" value="1"/>
</dbReference>
<accession>A0ABQ6MA69</accession>
<evidence type="ECO:0000256" key="6">
    <source>
        <dbReference type="ARBA" id="ARBA00022980"/>
    </source>
</evidence>
<comment type="similarity">
    <text evidence="4 10">Belongs to the universal ribosomal protein uL3 family.</text>
</comment>
<evidence type="ECO:0000256" key="10">
    <source>
        <dbReference type="RuleBase" id="RU003905"/>
    </source>
</evidence>
<feature type="region of interest" description="Disordered" evidence="11">
    <location>
        <begin position="113"/>
        <end position="139"/>
    </location>
</feature>
<keyword evidence="6 10" id="KW-0689">Ribosomal protein</keyword>
<dbReference type="Proteomes" id="UP001165060">
    <property type="component" value="Unassembled WGS sequence"/>
</dbReference>
<evidence type="ECO:0000313" key="12">
    <source>
        <dbReference type="EMBL" id="GMI22314.1"/>
    </source>
</evidence>
<sequence>MGHVASLLSREEWREKALKNARSFGIEDHKEDGFVPDIIKEFRVHEGVVDTLKAMSEDGNPAGLRISAAQFVPGQLVDVTGTSKGKGFQGAMKRHNFKGQPASHGVSLAHRGLGSTGQCQDPGRVWKGKKMPGRMGGDTKTVQMQKVMKIDRGRDLIYVKGQVPGNKGGWVVVKDAIKGNQLSHDLCGKVNEICGEDVYEGVPFPLFQRREVDGCGLPGYELHAPAKDENPIDYENGTV</sequence>
<dbReference type="InterPro" id="IPR009000">
    <property type="entry name" value="Transl_B-barrel_sf"/>
</dbReference>
<dbReference type="Gene3D" id="2.40.30.10">
    <property type="entry name" value="Translation factors"/>
    <property type="match status" value="1"/>
</dbReference>
<evidence type="ECO:0000256" key="9">
    <source>
        <dbReference type="ARBA" id="ARBA00035209"/>
    </source>
</evidence>